<name>T1FC49_HELRO</name>
<reference evidence="3" key="3">
    <citation type="submission" date="2015-06" db="UniProtKB">
        <authorList>
            <consortium name="EnsemblMetazoa"/>
        </authorList>
    </citation>
    <scope>IDENTIFICATION</scope>
</reference>
<dbReference type="KEGG" id="hro:HELRODRAFT_177724"/>
<keyword evidence="4" id="KW-1185">Reference proteome</keyword>
<accession>T1FC49</accession>
<evidence type="ECO:0000256" key="1">
    <source>
        <dbReference type="SAM" id="SignalP"/>
    </source>
</evidence>
<evidence type="ECO:0000313" key="3">
    <source>
        <dbReference type="EnsemblMetazoa" id="HelroP177724"/>
    </source>
</evidence>
<proteinExistence type="predicted"/>
<dbReference type="EnsemblMetazoa" id="HelroT177724">
    <property type="protein sequence ID" value="HelroP177724"/>
    <property type="gene ID" value="HelroG177724"/>
</dbReference>
<dbReference type="InParanoid" id="T1FC49"/>
<reference evidence="4" key="1">
    <citation type="submission" date="2012-12" db="EMBL/GenBank/DDBJ databases">
        <authorList>
            <person name="Hellsten U."/>
            <person name="Grimwood J."/>
            <person name="Chapman J.A."/>
            <person name="Shapiro H."/>
            <person name="Aerts A."/>
            <person name="Otillar R.P."/>
            <person name="Terry A.Y."/>
            <person name="Boore J.L."/>
            <person name="Simakov O."/>
            <person name="Marletaz F."/>
            <person name="Cho S.-J."/>
            <person name="Edsinger-Gonzales E."/>
            <person name="Havlak P."/>
            <person name="Kuo D.-H."/>
            <person name="Larsson T."/>
            <person name="Lv J."/>
            <person name="Arendt D."/>
            <person name="Savage R."/>
            <person name="Osoegawa K."/>
            <person name="de Jong P."/>
            <person name="Lindberg D.R."/>
            <person name="Seaver E.C."/>
            <person name="Weisblat D.A."/>
            <person name="Putnam N.H."/>
            <person name="Grigoriev I.V."/>
            <person name="Rokhsar D.S."/>
        </authorList>
    </citation>
    <scope>NUCLEOTIDE SEQUENCE</scope>
</reference>
<feature type="signal peptide" evidence="1">
    <location>
        <begin position="1"/>
        <end position="19"/>
    </location>
</feature>
<organism evidence="3 4">
    <name type="scientific">Helobdella robusta</name>
    <name type="common">Californian leech</name>
    <dbReference type="NCBI Taxonomy" id="6412"/>
    <lineage>
        <taxon>Eukaryota</taxon>
        <taxon>Metazoa</taxon>
        <taxon>Spiralia</taxon>
        <taxon>Lophotrochozoa</taxon>
        <taxon>Annelida</taxon>
        <taxon>Clitellata</taxon>
        <taxon>Hirudinea</taxon>
        <taxon>Rhynchobdellida</taxon>
        <taxon>Glossiphoniidae</taxon>
        <taxon>Helobdella</taxon>
    </lineage>
</organism>
<dbReference type="GeneID" id="20206398"/>
<sequence>MAFLLAVLWCTLFWLKCSAAPFATTQPNYNKQTGDYWADYYSTTASAAYNHPTKGYWANSHRSTASPGYKGHTEDYWLKYYHTDAPKQNQETQYYGSKYYQTDSLGYYGGTEDYWAKYYQTCLTHQNKTKGLKNTGQDIIKLVGSYYVVPNLNFYSQLNIYQITALELKTIGPNITKLVWIAIFSKHDISLKIIYSALPDYDTVTADYWANYQQTGENDYDSQTG</sequence>
<protein>
    <submittedName>
        <fullName evidence="2 3">Uncharacterized protein</fullName>
    </submittedName>
</protein>
<dbReference type="HOGENOM" id="CLU_1231094_0_0_1"/>
<reference evidence="2 4" key="2">
    <citation type="journal article" date="2013" name="Nature">
        <title>Insights into bilaterian evolution from three spiralian genomes.</title>
        <authorList>
            <person name="Simakov O."/>
            <person name="Marletaz F."/>
            <person name="Cho S.J."/>
            <person name="Edsinger-Gonzales E."/>
            <person name="Havlak P."/>
            <person name="Hellsten U."/>
            <person name="Kuo D.H."/>
            <person name="Larsson T."/>
            <person name="Lv J."/>
            <person name="Arendt D."/>
            <person name="Savage R."/>
            <person name="Osoegawa K."/>
            <person name="de Jong P."/>
            <person name="Grimwood J."/>
            <person name="Chapman J.A."/>
            <person name="Shapiro H."/>
            <person name="Aerts A."/>
            <person name="Otillar R.P."/>
            <person name="Terry A.Y."/>
            <person name="Boore J.L."/>
            <person name="Grigoriev I.V."/>
            <person name="Lindberg D.R."/>
            <person name="Seaver E.C."/>
            <person name="Weisblat D.A."/>
            <person name="Putnam N.H."/>
            <person name="Rokhsar D.S."/>
        </authorList>
    </citation>
    <scope>NUCLEOTIDE SEQUENCE</scope>
</reference>
<dbReference type="Proteomes" id="UP000015101">
    <property type="component" value="Unassembled WGS sequence"/>
</dbReference>
<feature type="chain" id="PRO_5010980509" evidence="1">
    <location>
        <begin position="20"/>
        <end position="225"/>
    </location>
</feature>
<keyword evidence="1" id="KW-0732">Signal</keyword>
<gene>
    <name evidence="3" type="primary">20206398</name>
    <name evidence="2" type="ORF">HELRODRAFT_177724</name>
</gene>
<dbReference type="AlphaFoldDB" id="T1FC49"/>
<dbReference type="EMBL" id="AMQM01006151">
    <property type="status" value="NOT_ANNOTATED_CDS"/>
    <property type="molecule type" value="Genomic_DNA"/>
</dbReference>
<dbReference type="RefSeq" id="XP_009024130.1">
    <property type="nucleotide sequence ID" value="XM_009025882.1"/>
</dbReference>
<evidence type="ECO:0000313" key="2">
    <source>
        <dbReference type="EMBL" id="ESN97669.1"/>
    </source>
</evidence>
<dbReference type="EMBL" id="KB097304">
    <property type="protein sequence ID" value="ESN97669.1"/>
    <property type="molecule type" value="Genomic_DNA"/>
</dbReference>
<dbReference type="CTD" id="20206398"/>
<evidence type="ECO:0000313" key="4">
    <source>
        <dbReference type="Proteomes" id="UP000015101"/>
    </source>
</evidence>